<evidence type="ECO:0008006" key="5">
    <source>
        <dbReference type="Google" id="ProtNLM"/>
    </source>
</evidence>
<feature type="compositionally biased region" description="Basic residues" evidence="1">
    <location>
        <begin position="138"/>
        <end position="154"/>
    </location>
</feature>
<comment type="caution">
    <text evidence="3">The sequence shown here is derived from an EMBL/GenBank/DDBJ whole genome shotgun (WGS) entry which is preliminary data.</text>
</comment>
<dbReference type="EMBL" id="BAAAKV010000107">
    <property type="protein sequence ID" value="GAA1200185.1"/>
    <property type="molecule type" value="Genomic_DNA"/>
</dbReference>
<feature type="region of interest" description="Disordered" evidence="1">
    <location>
        <begin position="90"/>
        <end position="155"/>
    </location>
</feature>
<feature type="compositionally biased region" description="Polar residues" evidence="1">
    <location>
        <begin position="197"/>
        <end position="207"/>
    </location>
</feature>
<dbReference type="Proteomes" id="UP001501371">
    <property type="component" value="Unassembled WGS sequence"/>
</dbReference>
<feature type="compositionally biased region" description="Low complexity" evidence="1">
    <location>
        <begin position="175"/>
        <end position="196"/>
    </location>
</feature>
<sequence length="340" mass="34198">MDYCSSCHRTLNGALVCPGCGAYAPDIAPPGHDSHHASATTATPPPAWGTQEFPAPGAGDDGGDAPRPATALFRLTAASYPLGAAEDVMTDTSARETATGTAAGTADEISDASGTGQPESPELPEKSGRTESATPGRAARRRQLARWKKQRRRAVVASTVALVGGGLALAVLPSRPSAGPAQAASAPEPAASAPTSVDGTETDSSSVRPRARDARKPGAEASPSTVNDAAIGGSPRKTDTAVAGSAEKSRRQTTAVVTRSTSPTRPERRTTPVTADVVPPAAEPSAPRTTTPEPPPSAPAADDSGADTTAPANPEASTPADTADPAKPREQLCLLVLCVG</sequence>
<evidence type="ECO:0000313" key="4">
    <source>
        <dbReference type="Proteomes" id="UP001501371"/>
    </source>
</evidence>
<organism evidence="3 4">
    <name type="scientific">Streptomyces hebeiensis</name>
    <dbReference type="NCBI Taxonomy" id="229486"/>
    <lineage>
        <taxon>Bacteria</taxon>
        <taxon>Bacillati</taxon>
        <taxon>Actinomycetota</taxon>
        <taxon>Actinomycetes</taxon>
        <taxon>Kitasatosporales</taxon>
        <taxon>Streptomycetaceae</taxon>
        <taxon>Streptomyces</taxon>
    </lineage>
</organism>
<feature type="compositionally biased region" description="Low complexity" evidence="1">
    <location>
        <begin position="271"/>
        <end position="291"/>
    </location>
</feature>
<evidence type="ECO:0000256" key="2">
    <source>
        <dbReference type="SAM" id="Phobius"/>
    </source>
</evidence>
<feature type="region of interest" description="Disordered" evidence="1">
    <location>
        <begin position="175"/>
        <end position="327"/>
    </location>
</feature>
<proteinExistence type="predicted"/>
<name>A0ABN1VBN9_9ACTN</name>
<feature type="compositionally biased region" description="Low complexity" evidence="1">
    <location>
        <begin position="299"/>
        <end position="312"/>
    </location>
</feature>
<keyword evidence="2" id="KW-1133">Transmembrane helix</keyword>
<keyword evidence="2" id="KW-0812">Transmembrane</keyword>
<dbReference type="RefSeq" id="WP_425574242.1">
    <property type="nucleotide sequence ID" value="NZ_BAAAKV010000107.1"/>
</dbReference>
<accession>A0ABN1VBN9</accession>
<keyword evidence="4" id="KW-1185">Reference proteome</keyword>
<reference evidence="3 4" key="1">
    <citation type="journal article" date="2019" name="Int. J. Syst. Evol. Microbiol.">
        <title>The Global Catalogue of Microorganisms (GCM) 10K type strain sequencing project: providing services to taxonomists for standard genome sequencing and annotation.</title>
        <authorList>
            <consortium name="The Broad Institute Genomics Platform"/>
            <consortium name="The Broad Institute Genome Sequencing Center for Infectious Disease"/>
            <person name="Wu L."/>
            <person name="Ma J."/>
        </authorList>
    </citation>
    <scope>NUCLEOTIDE SEQUENCE [LARGE SCALE GENOMIC DNA]</scope>
    <source>
        <strain evidence="3 4">JCM 12696</strain>
    </source>
</reference>
<feature type="transmembrane region" description="Helical" evidence="2">
    <location>
        <begin position="154"/>
        <end position="172"/>
    </location>
</feature>
<feature type="compositionally biased region" description="Low complexity" evidence="1">
    <location>
        <begin position="97"/>
        <end position="106"/>
    </location>
</feature>
<keyword evidence="2" id="KW-0472">Membrane</keyword>
<protein>
    <recommendedName>
        <fullName evidence="5">Zinc ribbon domain-containing protein</fullName>
    </recommendedName>
</protein>
<evidence type="ECO:0000313" key="3">
    <source>
        <dbReference type="EMBL" id="GAA1200185.1"/>
    </source>
</evidence>
<gene>
    <name evidence="3" type="ORF">GCM10009654_65900</name>
</gene>
<evidence type="ECO:0000256" key="1">
    <source>
        <dbReference type="SAM" id="MobiDB-lite"/>
    </source>
</evidence>
<feature type="region of interest" description="Disordered" evidence="1">
    <location>
        <begin position="31"/>
        <end position="68"/>
    </location>
</feature>